<evidence type="ECO:0000313" key="6">
    <source>
        <dbReference type="Proteomes" id="UP000694545"/>
    </source>
</evidence>
<dbReference type="GO" id="GO:0005737">
    <property type="term" value="C:cytoplasm"/>
    <property type="evidence" value="ECO:0007669"/>
    <property type="project" value="TreeGrafter"/>
</dbReference>
<dbReference type="Proteomes" id="UP000694545">
    <property type="component" value="Unplaced"/>
</dbReference>
<proteinExistence type="predicted"/>
<dbReference type="AlphaFoldDB" id="A0A8D2IWJ4"/>
<feature type="domain" description="S100/CaBP-9k-type calcium binding subdomain" evidence="4">
    <location>
        <begin position="5"/>
        <end position="47"/>
    </location>
</feature>
<dbReference type="InterPro" id="IPR011992">
    <property type="entry name" value="EF-hand-dom_pair"/>
</dbReference>
<evidence type="ECO:0000256" key="3">
    <source>
        <dbReference type="ARBA" id="ARBA00022837"/>
    </source>
</evidence>
<dbReference type="PANTHER" id="PTHR11639">
    <property type="entry name" value="S100 CALCIUM-BINDING PROTEIN"/>
    <property type="match status" value="1"/>
</dbReference>
<dbReference type="Gene3D" id="1.10.238.10">
    <property type="entry name" value="EF-hand"/>
    <property type="match status" value="1"/>
</dbReference>
<dbReference type="Ensembl" id="ENSVKKT00000007063.1">
    <property type="protein sequence ID" value="ENSVKKP00000006883.1"/>
    <property type="gene ID" value="ENSVKKG00000004977.1"/>
</dbReference>
<sequence length="63" mass="7209">MGNPLETALDTVINVFHQYSTHKPHPDKLNNGELKQLIEKELAEFLKVSLMETDSAQCEVVWK</sequence>
<keyword evidence="6" id="KW-1185">Reference proteome</keyword>
<dbReference type="InterPro" id="IPR013787">
    <property type="entry name" value="S100_Ca-bd_sub"/>
</dbReference>
<reference evidence="5" key="2">
    <citation type="submission" date="2025-09" db="UniProtKB">
        <authorList>
            <consortium name="Ensembl"/>
        </authorList>
    </citation>
    <scope>IDENTIFICATION</scope>
</reference>
<dbReference type="GO" id="GO:0043542">
    <property type="term" value="P:endothelial cell migration"/>
    <property type="evidence" value="ECO:0007669"/>
    <property type="project" value="TreeGrafter"/>
</dbReference>
<accession>A0A8D2IWJ4</accession>
<dbReference type="GO" id="GO:0005509">
    <property type="term" value="F:calcium ion binding"/>
    <property type="evidence" value="ECO:0007669"/>
    <property type="project" value="TreeGrafter"/>
</dbReference>
<dbReference type="Pfam" id="PF01023">
    <property type="entry name" value="S_100"/>
    <property type="match status" value="1"/>
</dbReference>
<keyword evidence="3" id="KW-0106">Calcium</keyword>
<organism evidence="5 6">
    <name type="scientific">Varanus komodoensis</name>
    <name type="common">Komodo dragon</name>
    <dbReference type="NCBI Taxonomy" id="61221"/>
    <lineage>
        <taxon>Eukaryota</taxon>
        <taxon>Metazoa</taxon>
        <taxon>Chordata</taxon>
        <taxon>Craniata</taxon>
        <taxon>Vertebrata</taxon>
        <taxon>Euteleostomi</taxon>
        <taxon>Lepidosauria</taxon>
        <taxon>Squamata</taxon>
        <taxon>Bifurcata</taxon>
        <taxon>Unidentata</taxon>
        <taxon>Episquamata</taxon>
        <taxon>Toxicofera</taxon>
        <taxon>Anguimorpha</taxon>
        <taxon>Paleoanguimorpha</taxon>
        <taxon>Varanoidea</taxon>
        <taxon>Varanidae</taxon>
        <taxon>Varanus</taxon>
    </lineage>
</organism>
<evidence type="ECO:0000256" key="2">
    <source>
        <dbReference type="ARBA" id="ARBA00022737"/>
    </source>
</evidence>
<evidence type="ECO:0000259" key="4">
    <source>
        <dbReference type="SMART" id="SM01394"/>
    </source>
</evidence>
<evidence type="ECO:0000313" key="5">
    <source>
        <dbReference type="Ensembl" id="ENSVKKP00000006883.1"/>
    </source>
</evidence>
<dbReference type="GO" id="GO:0070062">
    <property type="term" value="C:extracellular exosome"/>
    <property type="evidence" value="ECO:0007669"/>
    <property type="project" value="TreeGrafter"/>
</dbReference>
<dbReference type="GO" id="GO:0048306">
    <property type="term" value="F:calcium-dependent protein binding"/>
    <property type="evidence" value="ECO:0007669"/>
    <property type="project" value="TreeGrafter"/>
</dbReference>
<protein>
    <recommendedName>
        <fullName evidence="4">S100/CaBP-9k-type calcium binding subdomain domain-containing protein</fullName>
    </recommendedName>
</protein>
<keyword evidence="2" id="KW-0677">Repeat</keyword>
<evidence type="ECO:0000256" key="1">
    <source>
        <dbReference type="ARBA" id="ARBA00022723"/>
    </source>
</evidence>
<keyword evidence="1" id="KW-0479">Metal-binding</keyword>
<reference evidence="5" key="1">
    <citation type="submission" date="2025-08" db="UniProtKB">
        <authorList>
            <consortium name="Ensembl"/>
        </authorList>
    </citation>
    <scope>IDENTIFICATION</scope>
</reference>
<dbReference type="PANTHER" id="PTHR11639:SF77">
    <property type="entry name" value="PROTEIN S100-A12"/>
    <property type="match status" value="1"/>
</dbReference>
<name>A0A8D2IWJ4_VARKO</name>
<dbReference type="SUPFAM" id="SSF47473">
    <property type="entry name" value="EF-hand"/>
    <property type="match status" value="1"/>
</dbReference>
<dbReference type="SMART" id="SM01394">
    <property type="entry name" value="S_100"/>
    <property type="match status" value="1"/>
</dbReference>